<sequence>MREGNTRLHPQHEFLYGVDKKGGYLDKKRGKRGGENRGGVNEYRFAGRKWLFEEVKKWMNKEGGKQMMVLLASAGFGKSAFAAQLVEEEMKDDVIAFHFCSNEQTSNLNPRKFIDGLVVSFANNVEGFTAKLLELVEFQIQTDQEDEPLLDQDSLDHFSKFVDDKKKEPQDIIQDYVLEALSCVKGPAKGKVKLIVVDSLDEAALVKDEKMNILDLVAKMVESDKLPDWVKLLVTSRHQTNVTSKLNSTKRVDLRIKLEGEHKKNNEKDMSEYLTGYFTPGKNIVLQAFEIMKLNNWRIPPTDIDYINAIVEASDGMFLYVVYMVDDINAGRLSLDELFKKNICYDIHQMYKHEFEATVNDMAEYVDQIKKHSPIGIYEVYKNRFEATFNDMGEYAEKIRPLLEIIAGAKCPIPNDILQRVSGLNDAVLRNALEQVMAFCKDCGEEDNETFTFVHPTFADWILNVDGEKDYKKFMVSKEKGEEAITKALLAKGWNSKSEYFGRQGRAHLGDAVKEWLDNAEEAKKKYGHISDWDVSEVTDFINLFKGARNFNEDLSSR</sequence>
<organism evidence="4 5">
    <name type="scientific">Triparma retinervis</name>
    <dbReference type="NCBI Taxonomy" id="2557542"/>
    <lineage>
        <taxon>Eukaryota</taxon>
        <taxon>Sar</taxon>
        <taxon>Stramenopiles</taxon>
        <taxon>Ochrophyta</taxon>
        <taxon>Bolidophyceae</taxon>
        <taxon>Parmales</taxon>
        <taxon>Triparmaceae</taxon>
        <taxon>Triparma</taxon>
    </lineage>
</organism>
<evidence type="ECO:0000259" key="2">
    <source>
        <dbReference type="Pfam" id="PF24883"/>
    </source>
</evidence>
<dbReference type="Gene3D" id="3.40.50.300">
    <property type="entry name" value="P-loop containing nucleotide triphosphate hydrolases"/>
    <property type="match status" value="1"/>
</dbReference>
<evidence type="ECO:0008006" key="6">
    <source>
        <dbReference type="Google" id="ProtNLM"/>
    </source>
</evidence>
<dbReference type="InterPro" id="IPR005046">
    <property type="entry name" value="DUF285"/>
</dbReference>
<dbReference type="Pfam" id="PF24883">
    <property type="entry name" value="NPHP3_N"/>
    <property type="match status" value="1"/>
</dbReference>
<evidence type="ECO:0000259" key="3">
    <source>
        <dbReference type="Pfam" id="PF25521"/>
    </source>
</evidence>
<protein>
    <recommendedName>
        <fullName evidence="6">NACHT domain-containing protein</fullName>
    </recommendedName>
</protein>
<comment type="caution">
    <text evidence="4">The sequence shown here is derived from an EMBL/GenBank/DDBJ whole genome shotgun (WGS) entry which is preliminary data.</text>
</comment>
<evidence type="ECO:0000256" key="1">
    <source>
        <dbReference type="ARBA" id="ARBA00022737"/>
    </source>
</evidence>
<feature type="domain" description="Nephrocystin 3-like N-terminal" evidence="2">
    <location>
        <begin position="49"/>
        <end position="237"/>
    </location>
</feature>
<keyword evidence="5" id="KW-1185">Reference proteome</keyword>
<dbReference type="SUPFAM" id="SSF52540">
    <property type="entry name" value="P-loop containing nucleoside triphosphate hydrolases"/>
    <property type="match status" value="1"/>
</dbReference>
<dbReference type="OrthoDB" id="206617at2759"/>
<dbReference type="InterPro" id="IPR058056">
    <property type="entry name" value="WH_TANC1/2"/>
</dbReference>
<dbReference type="Proteomes" id="UP001165082">
    <property type="component" value="Unassembled WGS sequence"/>
</dbReference>
<feature type="domain" description="TANC1/2-like winged helix" evidence="3">
    <location>
        <begin position="397"/>
        <end position="495"/>
    </location>
</feature>
<reference evidence="4" key="1">
    <citation type="submission" date="2022-07" db="EMBL/GenBank/DDBJ databases">
        <title>Genome analysis of Parmales, a sister group of diatoms, reveals the evolutionary specialization of diatoms from phago-mixotrophs to photoautotrophs.</title>
        <authorList>
            <person name="Ban H."/>
            <person name="Sato S."/>
            <person name="Yoshikawa S."/>
            <person name="Kazumasa Y."/>
            <person name="Nakamura Y."/>
            <person name="Ichinomiya M."/>
            <person name="Saitoh K."/>
            <person name="Sato N."/>
            <person name="Blanc-Mathieu R."/>
            <person name="Endo H."/>
            <person name="Kuwata A."/>
            <person name="Ogata H."/>
        </authorList>
    </citation>
    <scope>NUCLEOTIDE SEQUENCE</scope>
</reference>
<dbReference type="Pfam" id="PF03382">
    <property type="entry name" value="DUF285"/>
    <property type="match status" value="1"/>
</dbReference>
<dbReference type="PANTHER" id="PTHR10039">
    <property type="entry name" value="AMELOGENIN"/>
    <property type="match status" value="1"/>
</dbReference>
<evidence type="ECO:0000313" key="5">
    <source>
        <dbReference type="Proteomes" id="UP001165082"/>
    </source>
</evidence>
<dbReference type="InterPro" id="IPR056884">
    <property type="entry name" value="NPHP3-like_N"/>
</dbReference>
<gene>
    <name evidence="4" type="ORF">TrRE_jg8300</name>
</gene>
<evidence type="ECO:0000313" key="4">
    <source>
        <dbReference type="EMBL" id="GMH67089.1"/>
    </source>
</evidence>
<name>A0A9W7AEV9_9STRA</name>
<dbReference type="InterPro" id="IPR027417">
    <property type="entry name" value="P-loop_NTPase"/>
</dbReference>
<dbReference type="AlphaFoldDB" id="A0A9W7AEV9"/>
<accession>A0A9W7AEV9</accession>
<dbReference type="Pfam" id="PF25521">
    <property type="entry name" value="WHD_TANC1"/>
    <property type="match status" value="1"/>
</dbReference>
<keyword evidence="1" id="KW-0677">Repeat</keyword>
<dbReference type="EMBL" id="BRXZ01004032">
    <property type="protein sequence ID" value="GMH67089.1"/>
    <property type="molecule type" value="Genomic_DNA"/>
</dbReference>
<proteinExistence type="predicted"/>